<dbReference type="AlphaFoldDB" id="A0A8J5VDI7"/>
<reference evidence="2" key="2">
    <citation type="submission" date="2021-02" db="EMBL/GenBank/DDBJ databases">
        <authorList>
            <person name="Kimball J.A."/>
            <person name="Haas M.W."/>
            <person name="Macchietto M."/>
            <person name="Kono T."/>
            <person name="Duquette J."/>
            <person name="Shao M."/>
        </authorList>
    </citation>
    <scope>NUCLEOTIDE SEQUENCE</scope>
    <source>
        <tissue evidence="2">Fresh leaf tissue</tissue>
    </source>
</reference>
<accession>A0A8J5VDI7</accession>
<evidence type="ECO:0000256" key="1">
    <source>
        <dbReference type="SAM" id="MobiDB-lite"/>
    </source>
</evidence>
<comment type="caution">
    <text evidence="2">The sequence shown here is derived from an EMBL/GenBank/DDBJ whole genome shotgun (WGS) entry which is preliminary data.</text>
</comment>
<feature type="region of interest" description="Disordered" evidence="1">
    <location>
        <begin position="50"/>
        <end position="85"/>
    </location>
</feature>
<protein>
    <submittedName>
        <fullName evidence="2">Uncharacterized protein</fullName>
    </submittedName>
</protein>
<evidence type="ECO:0000313" key="2">
    <source>
        <dbReference type="EMBL" id="KAG8061980.1"/>
    </source>
</evidence>
<dbReference type="EMBL" id="JAAALK010000286">
    <property type="protein sequence ID" value="KAG8061980.1"/>
    <property type="molecule type" value="Genomic_DNA"/>
</dbReference>
<dbReference type="Proteomes" id="UP000729402">
    <property type="component" value="Unassembled WGS sequence"/>
</dbReference>
<sequence length="85" mass="9431">MGLFDKASHLHAFASSSSLDQKAHVVLKGNKLLHALNSSLQFFYILERHSKDSASSTSQQQSTSSRTRPRNSDLPSNWVMSLEAI</sequence>
<keyword evidence="3" id="KW-1185">Reference proteome</keyword>
<gene>
    <name evidence="2" type="ORF">GUJ93_ZPchr0003g17665</name>
</gene>
<name>A0A8J5VDI7_ZIZPA</name>
<evidence type="ECO:0000313" key="3">
    <source>
        <dbReference type="Proteomes" id="UP000729402"/>
    </source>
</evidence>
<feature type="compositionally biased region" description="Low complexity" evidence="1">
    <location>
        <begin position="53"/>
        <end position="66"/>
    </location>
</feature>
<proteinExistence type="predicted"/>
<reference evidence="2" key="1">
    <citation type="journal article" date="2021" name="bioRxiv">
        <title>Whole Genome Assembly and Annotation of Northern Wild Rice, Zizania palustris L., Supports a Whole Genome Duplication in the Zizania Genus.</title>
        <authorList>
            <person name="Haas M."/>
            <person name="Kono T."/>
            <person name="Macchietto M."/>
            <person name="Millas R."/>
            <person name="McGilp L."/>
            <person name="Shao M."/>
            <person name="Duquette J."/>
            <person name="Hirsch C.N."/>
            <person name="Kimball J."/>
        </authorList>
    </citation>
    <scope>NUCLEOTIDE SEQUENCE</scope>
    <source>
        <tissue evidence="2">Fresh leaf tissue</tissue>
    </source>
</reference>
<organism evidence="2 3">
    <name type="scientific">Zizania palustris</name>
    <name type="common">Northern wild rice</name>
    <dbReference type="NCBI Taxonomy" id="103762"/>
    <lineage>
        <taxon>Eukaryota</taxon>
        <taxon>Viridiplantae</taxon>
        <taxon>Streptophyta</taxon>
        <taxon>Embryophyta</taxon>
        <taxon>Tracheophyta</taxon>
        <taxon>Spermatophyta</taxon>
        <taxon>Magnoliopsida</taxon>
        <taxon>Liliopsida</taxon>
        <taxon>Poales</taxon>
        <taxon>Poaceae</taxon>
        <taxon>BOP clade</taxon>
        <taxon>Oryzoideae</taxon>
        <taxon>Oryzeae</taxon>
        <taxon>Zizaniinae</taxon>
        <taxon>Zizania</taxon>
    </lineage>
</organism>